<accession>A0A8S4MLC7</accession>
<comment type="caution">
    <text evidence="1">The sequence shown here is derived from an EMBL/GenBank/DDBJ whole genome shotgun (WGS) entry which is preliminary data.</text>
</comment>
<sequence>MEDLWRQHTEEMGLLEGSTFTINEAIVTFEFVPSADQKSQCWANNETTNAATFPSPFADVSKETMAIVNGQIGEAWQPWTHASRTVDAAKSQQLLGLGLKSLAKDLLQHYNAVTLPVWTVAKAIPYHAQVLWSKYHIGYGILSLQAKESKHSALKKDLLLTNRCKDPGKDNKVPRFVGQSGYCLCGRSKASEEDEVCESCEKACEAVKCADEASDSETAYGLPASYMPYACC</sequence>
<protein>
    <submittedName>
        <fullName evidence="1">Hypp9312 protein</fullName>
    </submittedName>
</protein>
<name>A0A8S4MLC7_BRALA</name>
<dbReference type="Proteomes" id="UP000838412">
    <property type="component" value="Unassembled WGS sequence"/>
</dbReference>
<proteinExistence type="predicted"/>
<reference evidence="1" key="1">
    <citation type="submission" date="2022-01" db="EMBL/GenBank/DDBJ databases">
        <authorList>
            <person name="Braso-Vives M."/>
        </authorList>
    </citation>
    <scope>NUCLEOTIDE SEQUENCE</scope>
</reference>
<dbReference type="AlphaFoldDB" id="A0A8S4MLC7"/>
<evidence type="ECO:0000313" key="2">
    <source>
        <dbReference type="Proteomes" id="UP000838412"/>
    </source>
</evidence>
<dbReference type="OrthoDB" id="5988820at2759"/>
<keyword evidence="2" id="KW-1185">Reference proteome</keyword>
<dbReference type="EMBL" id="CAKMNS010000003">
    <property type="protein sequence ID" value="CAH1274765.1"/>
    <property type="molecule type" value="Genomic_DNA"/>
</dbReference>
<gene>
    <name evidence="1" type="primary">Hypp9312</name>
    <name evidence="1" type="ORF">BLAG_LOCUS25689</name>
</gene>
<organism evidence="1 2">
    <name type="scientific">Branchiostoma lanceolatum</name>
    <name type="common">Common lancelet</name>
    <name type="synonym">Amphioxus lanceolatum</name>
    <dbReference type="NCBI Taxonomy" id="7740"/>
    <lineage>
        <taxon>Eukaryota</taxon>
        <taxon>Metazoa</taxon>
        <taxon>Chordata</taxon>
        <taxon>Cephalochordata</taxon>
        <taxon>Leptocardii</taxon>
        <taxon>Amphioxiformes</taxon>
        <taxon>Branchiostomatidae</taxon>
        <taxon>Branchiostoma</taxon>
    </lineage>
</organism>
<evidence type="ECO:0000313" key="1">
    <source>
        <dbReference type="EMBL" id="CAH1274765.1"/>
    </source>
</evidence>